<name>A0ACB6S486_9PLEO</name>
<dbReference type="Proteomes" id="UP000799754">
    <property type="component" value="Unassembled WGS sequence"/>
</dbReference>
<accession>A0ACB6S486</accession>
<comment type="caution">
    <text evidence="1">The sequence shown here is derived from an EMBL/GenBank/DDBJ whole genome shotgun (WGS) entry which is preliminary data.</text>
</comment>
<keyword evidence="2" id="KW-1185">Reference proteome</keyword>
<organism evidence="1 2">
    <name type="scientific">Macroventuria anomochaeta</name>
    <dbReference type="NCBI Taxonomy" id="301207"/>
    <lineage>
        <taxon>Eukaryota</taxon>
        <taxon>Fungi</taxon>
        <taxon>Dikarya</taxon>
        <taxon>Ascomycota</taxon>
        <taxon>Pezizomycotina</taxon>
        <taxon>Dothideomycetes</taxon>
        <taxon>Pleosporomycetidae</taxon>
        <taxon>Pleosporales</taxon>
        <taxon>Pleosporineae</taxon>
        <taxon>Didymellaceae</taxon>
        <taxon>Macroventuria</taxon>
    </lineage>
</organism>
<reference evidence="1" key="1">
    <citation type="journal article" date="2020" name="Stud. Mycol.">
        <title>101 Dothideomycetes genomes: a test case for predicting lifestyles and emergence of pathogens.</title>
        <authorList>
            <person name="Haridas S."/>
            <person name="Albert R."/>
            <person name="Binder M."/>
            <person name="Bloem J."/>
            <person name="Labutti K."/>
            <person name="Salamov A."/>
            <person name="Andreopoulos B."/>
            <person name="Baker S."/>
            <person name="Barry K."/>
            <person name="Bills G."/>
            <person name="Bluhm B."/>
            <person name="Cannon C."/>
            <person name="Castanera R."/>
            <person name="Culley D."/>
            <person name="Daum C."/>
            <person name="Ezra D."/>
            <person name="Gonzalez J."/>
            <person name="Henrissat B."/>
            <person name="Kuo A."/>
            <person name="Liang C."/>
            <person name="Lipzen A."/>
            <person name="Lutzoni F."/>
            <person name="Magnuson J."/>
            <person name="Mondo S."/>
            <person name="Nolan M."/>
            <person name="Ohm R."/>
            <person name="Pangilinan J."/>
            <person name="Park H.-J."/>
            <person name="Ramirez L."/>
            <person name="Alfaro M."/>
            <person name="Sun H."/>
            <person name="Tritt A."/>
            <person name="Yoshinaga Y."/>
            <person name="Zwiers L.-H."/>
            <person name="Turgeon B."/>
            <person name="Goodwin S."/>
            <person name="Spatafora J."/>
            <person name="Crous P."/>
            <person name="Grigoriev I."/>
        </authorList>
    </citation>
    <scope>NUCLEOTIDE SEQUENCE</scope>
    <source>
        <strain evidence="1">CBS 525.71</strain>
    </source>
</reference>
<proteinExistence type="predicted"/>
<protein>
    <submittedName>
        <fullName evidence="1">Uncharacterized protein</fullName>
    </submittedName>
</protein>
<sequence>MREWAPRRVLERHARPSPPISQTRFAWVSAACGYHTVMEGFTSRPEVVGCENCIAEYVYGSSYHQVALLEMEFVSWSSWLSGSDVHCRGQISHQLSRH</sequence>
<evidence type="ECO:0000313" key="1">
    <source>
        <dbReference type="EMBL" id="KAF2629055.1"/>
    </source>
</evidence>
<gene>
    <name evidence="1" type="ORF">BU25DRAFT_409526</name>
</gene>
<dbReference type="EMBL" id="MU006711">
    <property type="protein sequence ID" value="KAF2629055.1"/>
    <property type="molecule type" value="Genomic_DNA"/>
</dbReference>
<evidence type="ECO:0000313" key="2">
    <source>
        <dbReference type="Proteomes" id="UP000799754"/>
    </source>
</evidence>